<dbReference type="EMBL" id="HF936373">
    <property type="protein sequence ID" value="CCX16252.1"/>
    <property type="molecule type" value="Genomic_DNA"/>
</dbReference>
<sequence>MAETTGEASRLQGSEEENEEAPTGILSYDSTTDIQWLWLKAELSRNALCANFGSSSPHRQLNADKGKKQTQSHKHPPSLPPPSGAGAIRLSK</sequence>
<feature type="region of interest" description="Disordered" evidence="1">
    <location>
        <begin position="50"/>
        <end position="92"/>
    </location>
</feature>
<proteinExistence type="predicted"/>
<dbReference type="Proteomes" id="UP000018144">
    <property type="component" value="Unassembled WGS sequence"/>
</dbReference>
<organism evidence="2 3">
    <name type="scientific">Pyronema omphalodes (strain CBS 100304)</name>
    <name type="common">Pyronema confluens</name>
    <dbReference type="NCBI Taxonomy" id="1076935"/>
    <lineage>
        <taxon>Eukaryota</taxon>
        <taxon>Fungi</taxon>
        <taxon>Dikarya</taxon>
        <taxon>Ascomycota</taxon>
        <taxon>Pezizomycotina</taxon>
        <taxon>Pezizomycetes</taxon>
        <taxon>Pezizales</taxon>
        <taxon>Pyronemataceae</taxon>
        <taxon>Pyronema</taxon>
    </lineage>
</organism>
<dbReference type="AlphaFoldDB" id="U4LA42"/>
<evidence type="ECO:0000256" key="1">
    <source>
        <dbReference type="SAM" id="MobiDB-lite"/>
    </source>
</evidence>
<protein>
    <submittedName>
        <fullName evidence="2">Uncharacterized protein</fullName>
    </submittedName>
</protein>
<evidence type="ECO:0000313" key="2">
    <source>
        <dbReference type="EMBL" id="CCX16252.1"/>
    </source>
</evidence>
<evidence type="ECO:0000313" key="3">
    <source>
        <dbReference type="Proteomes" id="UP000018144"/>
    </source>
</evidence>
<name>U4LA42_PYROM</name>
<keyword evidence="3" id="KW-1185">Reference proteome</keyword>
<reference evidence="2 3" key="1">
    <citation type="journal article" date="2013" name="PLoS Genet.">
        <title>The genome and development-dependent transcriptomes of Pyronema confluens: a window into fungal evolution.</title>
        <authorList>
            <person name="Traeger S."/>
            <person name="Altegoer F."/>
            <person name="Freitag M."/>
            <person name="Gabaldon T."/>
            <person name="Kempken F."/>
            <person name="Kumar A."/>
            <person name="Marcet-Houben M."/>
            <person name="Poggeler S."/>
            <person name="Stajich J.E."/>
            <person name="Nowrousian M."/>
        </authorList>
    </citation>
    <scope>NUCLEOTIDE SEQUENCE [LARGE SCALE GENOMIC DNA]</scope>
    <source>
        <strain evidence="3">CBS 100304</strain>
        <tissue evidence="2">Vegetative mycelium</tissue>
    </source>
</reference>
<accession>U4LA42</accession>
<feature type="region of interest" description="Disordered" evidence="1">
    <location>
        <begin position="1"/>
        <end position="26"/>
    </location>
</feature>
<gene>
    <name evidence="2" type="ORF">PCON_02848</name>
</gene>